<feature type="compositionally biased region" description="Basic and acidic residues" evidence="1">
    <location>
        <begin position="7"/>
        <end position="19"/>
    </location>
</feature>
<dbReference type="Proteomes" id="UP001054889">
    <property type="component" value="Unassembled WGS sequence"/>
</dbReference>
<comment type="caution">
    <text evidence="2">The sequence shown here is derived from an EMBL/GenBank/DDBJ whole genome shotgun (WGS) entry which is preliminary data.</text>
</comment>
<reference evidence="2" key="2">
    <citation type="submission" date="2021-12" db="EMBL/GenBank/DDBJ databases">
        <title>Resequencing data analysis of finger millet.</title>
        <authorList>
            <person name="Hatakeyama M."/>
            <person name="Aluri S."/>
            <person name="Balachadran M.T."/>
            <person name="Sivarajan S.R."/>
            <person name="Poveda L."/>
            <person name="Shimizu-Inatsugi R."/>
            <person name="Schlapbach R."/>
            <person name="Sreeman S.M."/>
            <person name="Shimizu K.K."/>
        </authorList>
    </citation>
    <scope>NUCLEOTIDE SEQUENCE</scope>
</reference>
<evidence type="ECO:0000313" key="2">
    <source>
        <dbReference type="EMBL" id="GJN11558.1"/>
    </source>
</evidence>
<protein>
    <submittedName>
        <fullName evidence="2">Uncharacterized protein</fullName>
    </submittedName>
</protein>
<feature type="region of interest" description="Disordered" evidence="1">
    <location>
        <begin position="1"/>
        <end position="22"/>
    </location>
</feature>
<accession>A0AAV5DMQ1</accession>
<dbReference type="EMBL" id="BQKI01000018">
    <property type="protein sequence ID" value="GJN11558.1"/>
    <property type="molecule type" value="Genomic_DNA"/>
</dbReference>
<organism evidence="2 3">
    <name type="scientific">Eleusine coracana subsp. coracana</name>
    <dbReference type="NCBI Taxonomy" id="191504"/>
    <lineage>
        <taxon>Eukaryota</taxon>
        <taxon>Viridiplantae</taxon>
        <taxon>Streptophyta</taxon>
        <taxon>Embryophyta</taxon>
        <taxon>Tracheophyta</taxon>
        <taxon>Spermatophyta</taxon>
        <taxon>Magnoliopsida</taxon>
        <taxon>Liliopsida</taxon>
        <taxon>Poales</taxon>
        <taxon>Poaceae</taxon>
        <taxon>PACMAD clade</taxon>
        <taxon>Chloridoideae</taxon>
        <taxon>Cynodonteae</taxon>
        <taxon>Eleusininae</taxon>
        <taxon>Eleusine</taxon>
    </lineage>
</organism>
<evidence type="ECO:0000256" key="1">
    <source>
        <dbReference type="SAM" id="MobiDB-lite"/>
    </source>
</evidence>
<proteinExistence type="predicted"/>
<sequence>MQSAAPKRPEWWHKVERKAGSNKKKGVNSAIILGAWILWKTRNICVFYGISPDVQASLHSFKDEAHWRCLAGAKKLQELPIGQVGSDP</sequence>
<gene>
    <name evidence="2" type="primary">ga29757</name>
    <name evidence="2" type="ORF">PR202_ga29757</name>
</gene>
<keyword evidence="3" id="KW-1185">Reference proteome</keyword>
<reference evidence="2" key="1">
    <citation type="journal article" date="2018" name="DNA Res.">
        <title>Multiple hybrid de novo genome assembly of finger millet, an orphan allotetraploid crop.</title>
        <authorList>
            <person name="Hatakeyama M."/>
            <person name="Aluri S."/>
            <person name="Balachadran M.T."/>
            <person name="Sivarajan S.R."/>
            <person name="Patrignani A."/>
            <person name="Gruter S."/>
            <person name="Poveda L."/>
            <person name="Shimizu-Inatsugi R."/>
            <person name="Baeten J."/>
            <person name="Francoijs K.J."/>
            <person name="Nataraja K.N."/>
            <person name="Reddy Y.A.N."/>
            <person name="Phadnis S."/>
            <person name="Ravikumar R.L."/>
            <person name="Schlapbach R."/>
            <person name="Sreeman S.M."/>
            <person name="Shimizu K.K."/>
        </authorList>
    </citation>
    <scope>NUCLEOTIDE SEQUENCE</scope>
</reference>
<name>A0AAV5DMQ1_ELECO</name>
<evidence type="ECO:0000313" key="3">
    <source>
        <dbReference type="Proteomes" id="UP001054889"/>
    </source>
</evidence>
<dbReference type="AlphaFoldDB" id="A0AAV5DMQ1"/>